<dbReference type="PANTHER" id="PTHR42912">
    <property type="entry name" value="METHYLTRANSFERASE"/>
    <property type="match status" value="1"/>
</dbReference>
<keyword evidence="2" id="KW-0808">Transferase</keyword>
<dbReference type="PANTHER" id="PTHR42912:SF80">
    <property type="entry name" value="METHYLTRANSFERASE DOMAIN-CONTAINING PROTEIN"/>
    <property type="match status" value="1"/>
</dbReference>
<dbReference type="Gene3D" id="3.40.50.150">
    <property type="entry name" value="Vaccinia Virus protein VP39"/>
    <property type="match status" value="1"/>
</dbReference>
<evidence type="ECO:0000313" key="2">
    <source>
        <dbReference type="EMBL" id="SDC38837.1"/>
    </source>
</evidence>
<accession>A0A1G6L6Q8</accession>
<dbReference type="GO" id="GO:0032259">
    <property type="term" value="P:methylation"/>
    <property type="evidence" value="ECO:0007669"/>
    <property type="project" value="UniProtKB-KW"/>
</dbReference>
<proteinExistence type="predicted"/>
<dbReference type="OrthoDB" id="9808140at2"/>
<dbReference type="InterPro" id="IPR029063">
    <property type="entry name" value="SAM-dependent_MTases_sf"/>
</dbReference>
<dbReference type="InterPro" id="IPR050508">
    <property type="entry name" value="Methyltransf_Superfamily"/>
</dbReference>
<dbReference type="RefSeq" id="WP_090776032.1">
    <property type="nucleotide sequence ID" value="NZ_FMYM01000008.1"/>
</dbReference>
<dbReference type="GO" id="GO:0008757">
    <property type="term" value="F:S-adenosylmethionine-dependent methyltransferase activity"/>
    <property type="evidence" value="ECO:0007669"/>
    <property type="project" value="InterPro"/>
</dbReference>
<evidence type="ECO:0000259" key="1">
    <source>
        <dbReference type="Pfam" id="PF08241"/>
    </source>
</evidence>
<organism evidence="2 3">
    <name type="scientific">Shouchella lonarensis</name>
    <dbReference type="NCBI Taxonomy" id="1464122"/>
    <lineage>
        <taxon>Bacteria</taxon>
        <taxon>Bacillati</taxon>
        <taxon>Bacillota</taxon>
        <taxon>Bacilli</taxon>
        <taxon>Bacillales</taxon>
        <taxon>Bacillaceae</taxon>
        <taxon>Shouchella</taxon>
    </lineage>
</organism>
<name>A0A1G6L6Q8_9BACI</name>
<dbReference type="InterPro" id="IPR013216">
    <property type="entry name" value="Methyltransf_11"/>
</dbReference>
<keyword evidence="2" id="KW-0489">Methyltransferase</keyword>
<dbReference type="STRING" id="1464122.SAMN05421737_10818"/>
<reference evidence="3" key="1">
    <citation type="submission" date="2016-09" db="EMBL/GenBank/DDBJ databases">
        <authorList>
            <person name="Varghese N."/>
            <person name="Submissions S."/>
        </authorList>
    </citation>
    <scope>NUCLEOTIDE SEQUENCE [LARGE SCALE GENOMIC DNA]</scope>
    <source>
        <strain evidence="3">25nlg</strain>
    </source>
</reference>
<dbReference type="AlphaFoldDB" id="A0A1G6L6Q8"/>
<feature type="domain" description="Methyltransferase type 11" evidence="1">
    <location>
        <begin position="45"/>
        <end position="138"/>
    </location>
</feature>
<gene>
    <name evidence="2" type="ORF">SAMN05421737_10818</name>
</gene>
<evidence type="ECO:0000313" key="3">
    <source>
        <dbReference type="Proteomes" id="UP000242662"/>
    </source>
</evidence>
<dbReference type="Pfam" id="PF08241">
    <property type="entry name" value="Methyltransf_11"/>
    <property type="match status" value="1"/>
</dbReference>
<dbReference type="Proteomes" id="UP000242662">
    <property type="component" value="Unassembled WGS sequence"/>
</dbReference>
<dbReference type="EMBL" id="FMYM01000008">
    <property type="protein sequence ID" value="SDC38837.1"/>
    <property type="molecule type" value="Genomic_DNA"/>
</dbReference>
<keyword evidence="2" id="KW-0830">Ubiquinone</keyword>
<keyword evidence="3" id="KW-1185">Reference proteome</keyword>
<dbReference type="CDD" id="cd02440">
    <property type="entry name" value="AdoMet_MTases"/>
    <property type="match status" value="1"/>
</dbReference>
<sequence length="215" mass="23575">MRKMDGNEFDPLVDFFDEMAQTMWLKQIHHELFLLSGDWTARDVVDIGCGTGRLLLRGASIAATLTGVDLSAGMVARANELLSETKHARALVGDATNLPLPNDAYDIALSTCVLFLLPDPKQGLVEMARVLRQGGTAVLLNPSEKMSQIAASDYADDHHFSETEKAFLLKWAKAAEHRHRLSCKELDKTFSEAGLITNGHIPVLDGLAYVSKAKK</sequence>
<dbReference type="SUPFAM" id="SSF53335">
    <property type="entry name" value="S-adenosyl-L-methionine-dependent methyltransferases"/>
    <property type="match status" value="1"/>
</dbReference>
<protein>
    <submittedName>
        <fullName evidence="2">Ubiquinone/menaquinone biosynthesis C-methylase UbiE</fullName>
    </submittedName>
</protein>